<evidence type="ECO:0000259" key="1">
    <source>
        <dbReference type="Pfam" id="PF06985"/>
    </source>
</evidence>
<name>A0A370TGI3_9HELO</name>
<dbReference type="InterPro" id="IPR010730">
    <property type="entry name" value="HET"/>
</dbReference>
<dbReference type="PANTHER" id="PTHR24148:SF73">
    <property type="entry name" value="HET DOMAIN PROTEIN (AFU_ORTHOLOGUE AFUA_8G01020)"/>
    <property type="match status" value="1"/>
</dbReference>
<feature type="domain" description="Heterokaryon incompatibility" evidence="1">
    <location>
        <begin position="65"/>
        <end position="222"/>
    </location>
</feature>
<protein>
    <submittedName>
        <fullName evidence="2">HET-domain-containing protein</fullName>
    </submittedName>
</protein>
<dbReference type="RefSeq" id="XP_031867294.1">
    <property type="nucleotide sequence ID" value="XM_032016063.1"/>
</dbReference>
<keyword evidence="3" id="KW-1185">Reference proteome</keyword>
<organism evidence="2 3">
    <name type="scientific">Venustampulla echinocandica</name>
    <dbReference type="NCBI Taxonomy" id="2656787"/>
    <lineage>
        <taxon>Eukaryota</taxon>
        <taxon>Fungi</taxon>
        <taxon>Dikarya</taxon>
        <taxon>Ascomycota</taxon>
        <taxon>Pezizomycotina</taxon>
        <taxon>Leotiomycetes</taxon>
        <taxon>Helotiales</taxon>
        <taxon>Pleuroascaceae</taxon>
        <taxon>Venustampulla</taxon>
    </lineage>
</organism>
<sequence>MTLGALTSRSWESQAHRYLESLDPFSYDEPLEERDIRLVQLLDAEAGRPIQCKLVRGSLDSDVNYQALSYVWGDPGKRRSIAFNDRRLGVTAGLHDALLQLRANNGIRENSLMWIDAICIDQSSVTEKNSQVRMMMEIYSHASYTIIWLGKRFGLLDGDVIKGVRLLHKIGLAIVGVESVQECAEIADRVINEGNENPDQNSLEIWKVFMRDWFGRIWVVQEFVASSSCLVYIGPIIVSSVIIFHVATNLRYSREWIISPLSTQLSRRNPAVLNSGLFWRLKAQYQSPQRMKLHEIVVETATFDATIPVDSIFALVGLACDVGPDFIDYSLDIRTVHINIARNALTSFEKGDLSAFDFLTYVRGDLDCEETSTFKLPSWAPNLRRFDRFDLEKSLTFWPLAKDFPSSVGSPLPGAFTVTFGSDDSLQVKAVFLDRVATVLDTIVHKALVGTSTDPEILEEYARGLQIWEAKAHSLAISLKQYPTNESISTVYPKTLSFDYLARRNPTSNIGELAASYATDYAFFQETLETIVRPQTSQRNRQGTQNPDDMALESRAKTVHVPSRGFLDTFDSCSVGRCFSTTENGYLGWVPEGAQAGDDICVFPWSLTPFAVRRQDMGYRLVGACYIEPIMKTENFRILYRKAREIKIY</sequence>
<dbReference type="GeneID" id="43600289"/>
<dbReference type="Pfam" id="PF26639">
    <property type="entry name" value="Het-6_barrel"/>
    <property type="match status" value="1"/>
</dbReference>
<gene>
    <name evidence="2" type="ORF">BP5553_07440</name>
</gene>
<dbReference type="AlphaFoldDB" id="A0A370TGI3"/>
<dbReference type="InterPro" id="IPR052895">
    <property type="entry name" value="HetReg/Transcr_Mod"/>
</dbReference>
<reference evidence="2 3" key="1">
    <citation type="journal article" date="2018" name="IMA Fungus">
        <title>IMA Genome-F 9: Draft genome sequence of Annulohypoxylon stygium, Aspergillus mulundensis, Berkeleyomyces basicola (syn. Thielaviopsis basicola), Ceratocystis smalleyi, two Cercospora beticola strains, Coleophoma cylindrospora, Fusarium fracticaudum, Phialophora cf. hyalina, and Morchella septimelata.</title>
        <authorList>
            <person name="Wingfield B.D."/>
            <person name="Bills G.F."/>
            <person name="Dong Y."/>
            <person name="Huang W."/>
            <person name="Nel W.J."/>
            <person name="Swalarsk-Parry B.S."/>
            <person name="Vaghefi N."/>
            <person name="Wilken P.M."/>
            <person name="An Z."/>
            <person name="de Beer Z.W."/>
            <person name="De Vos L."/>
            <person name="Chen L."/>
            <person name="Duong T.A."/>
            <person name="Gao Y."/>
            <person name="Hammerbacher A."/>
            <person name="Kikkert J.R."/>
            <person name="Li Y."/>
            <person name="Li H."/>
            <person name="Li K."/>
            <person name="Li Q."/>
            <person name="Liu X."/>
            <person name="Ma X."/>
            <person name="Naidoo K."/>
            <person name="Pethybridge S.J."/>
            <person name="Sun J."/>
            <person name="Steenkamp E.T."/>
            <person name="van der Nest M.A."/>
            <person name="van Wyk S."/>
            <person name="Wingfield M.J."/>
            <person name="Xiong C."/>
            <person name="Yue Q."/>
            <person name="Zhang X."/>
        </authorList>
    </citation>
    <scope>NUCLEOTIDE SEQUENCE [LARGE SCALE GENOMIC DNA]</scope>
    <source>
        <strain evidence="2 3">BP 5553</strain>
    </source>
</reference>
<dbReference type="Pfam" id="PF06985">
    <property type="entry name" value="HET"/>
    <property type="match status" value="1"/>
</dbReference>
<proteinExistence type="predicted"/>
<comment type="caution">
    <text evidence="2">The sequence shown here is derived from an EMBL/GenBank/DDBJ whole genome shotgun (WGS) entry which is preliminary data.</text>
</comment>
<evidence type="ECO:0000313" key="2">
    <source>
        <dbReference type="EMBL" id="RDL34312.1"/>
    </source>
</evidence>
<dbReference type="EMBL" id="NPIC01000007">
    <property type="protein sequence ID" value="RDL34312.1"/>
    <property type="molecule type" value="Genomic_DNA"/>
</dbReference>
<evidence type="ECO:0000313" key="3">
    <source>
        <dbReference type="Proteomes" id="UP000254866"/>
    </source>
</evidence>
<accession>A0A370TGI3</accession>
<dbReference type="PANTHER" id="PTHR24148">
    <property type="entry name" value="ANKYRIN REPEAT DOMAIN-CONTAINING PROTEIN 39 HOMOLOG-RELATED"/>
    <property type="match status" value="1"/>
</dbReference>
<dbReference type="Proteomes" id="UP000254866">
    <property type="component" value="Unassembled WGS sequence"/>
</dbReference>
<dbReference type="OrthoDB" id="2157530at2759"/>